<feature type="transmembrane region" description="Helical" evidence="1">
    <location>
        <begin position="107"/>
        <end position="124"/>
    </location>
</feature>
<evidence type="ECO:0000313" key="2">
    <source>
        <dbReference type="EMBL" id="SMG41979.1"/>
    </source>
</evidence>
<dbReference type="RefSeq" id="WP_085486815.1">
    <property type="nucleotide sequence ID" value="NZ_FXAY01000004.1"/>
</dbReference>
<organism evidence="2 3">
    <name type="scientific">Agreia pratensis</name>
    <dbReference type="NCBI Taxonomy" id="150121"/>
    <lineage>
        <taxon>Bacteria</taxon>
        <taxon>Bacillati</taxon>
        <taxon>Actinomycetota</taxon>
        <taxon>Actinomycetes</taxon>
        <taxon>Micrococcales</taxon>
        <taxon>Microbacteriaceae</taxon>
        <taxon>Agreia</taxon>
    </lineage>
</organism>
<feature type="transmembrane region" description="Helical" evidence="1">
    <location>
        <begin position="75"/>
        <end position="101"/>
    </location>
</feature>
<dbReference type="STRING" id="150121.SAMN06296010_2681"/>
<keyword evidence="1" id="KW-1133">Transmembrane helix</keyword>
<reference evidence="3" key="1">
    <citation type="submission" date="2017-04" db="EMBL/GenBank/DDBJ databases">
        <authorList>
            <person name="Varghese N."/>
            <person name="Submissions S."/>
        </authorList>
    </citation>
    <scope>NUCLEOTIDE SEQUENCE [LARGE SCALE GENOMIC DNA]</scope>
    <source>
        <strain evidence="3">VKM Ac-2510</strain>
    </source>
</reference>
<keyword evidence="1" id="KW-0472">Membrane</keyword>
<dbReference type="Proteomes" id="UP000193244">
    <property type="component" value="Unassembled WGS sequence"/>
</dbReference>
<accession>A0A1X7KMP0</accession>
<sequence>MIALSASTRAPRAFQAAWVIGFLVGTTTHTADLIFGGWDIYSGFPLGVRLFWVTLTLLDPVTAALIIFRRRSGIALGVAVIIADIAVNWTVFVVIGGLSVFGVVSQSLFAAIIFVTARALWIWFGRPSPQERSRVNRTT</sequence>
<dbReference type="OrthoDB" id="5119582at2"/>
<name>A0A1X7KMP0_9MICO</name>
<proteinExistence type="predicted"/>
<protein>
    <submittedName>
        <fullName evidence="2">Uncharacterized protein</fullName>
    </submittedName>
</protein>
<dbReference type="AlphaFoldDB" id="A0A1X7KMP0"/>
<evidence type="ECO:0000256" key="1">
    <source>
        <dbReference type="SAM" id="Phobius"/>
    </source>
</evidence>
<feature type="transmembrane region" description="Helical" evidence="1">
    <location>
        <begin position="46"/>
        <end position="68"/>
    </location>
</feature>
<keyword evidence="1" id="KW-0812">Transmembrane</keyword>
<gene>
    <name evidence="2" type="ORF">SAMN06296010_2681</name>
</gene>
<evidence type="ECO:0000313" key="3">
    <source>
        <dbReference type="Proteomes" id="UP000193244"/>
    </source>
</evidence>
<keyword evidence="3" id="KW-1185">Reference proteome</keyword>
<dbReference type="EMBL" id="FXAY01000004">
    <property type="protein sequence ID" value="SMG41979.1"/>
    <property type="molecule type" value="Genomic_DNA"/>
</dbReference>